<keyword evidence="2" id="KW-1133">Transmembrane helix</keyword>
<name>A0A2P8D5L0_9BACT</name>
<dbReference type="Proteomes" id="UP000240572">
    <property type="component" value="Unassembled WGS sequence"/>
</dbReference>
<organism evidence="3 4">
    <name type="scientific">Taibaiella chishuiensis</name>
    <dbReference type="NCBI Taxonomy" id="1434707"/>
    <lineage>
        <taxon>Bacteria</taxon>
        <taxon>Pseudomonadati</taxon>
        <taxon>Bacteroidota</taxon>
        <taxon>Chitinophagia</taxon>
        <taxon>Chitinophagales</taxon>
        <taxon>Chitinophagaceae</taxon>
        <taxon>Taibaiella</taxon>
    </lineage>
</organism>
<dbReference type="RefSeq" id="WP_106522704.1">
    <property type="nucleotide sequence ID" value="NZ_PYGD01000003.1"/>
</dbReference>
<evidence type="ECO:0000313" key="4">
    <source>
        <dbReference type="Proteomes" id="UP000240572"/>
    </source>
</evidence>
<reference evidence="3 4" key="1">
    <citation type="submission" date="2018-03" db="EMBL/GenBank/DDBJ databases">
        <title>Genomic Encyclopedia of Type Strains, Phase III (KMG-III): the genomes of soil and plant-associated and newly described type strains.</title>
        <authorList>
            <person name="Whitman W."/>
        </authorList>
    </citation>
    <scope>NUCLEOTIDE SEQUENCE [LARGE SCALE GENOMIC DNA]</scope>
    <source>
        <strain evidence="3 4">CGMCC 1.12700</strain>
    </source>
</reference>
<keyword evidence="2" id="KW-0472">Membrane</keyword>
<dbReference type="EMBL" id="PYGD01000003">
    <property type="protein sequence ID" value="PSK92514.1"/>
    <property type="molecule type" value="Genomic_DNA"/>
</dbReference>
<feature type="compositionally biased region" description="Gly residues" evidence="1">
    <location>
        <begin position="236"/>
        <end position="250"/>
    </location>
</feature>
<sequence length="250" mass="27485">MNTTQQDPGIRIVADKALWQRINDFSPDQPGIALPFSKKLAREQQWTTAFTAEAIAEYKKFVYLCCILPQGASPPHIIDEVWHMHLVYTQNYWEHFCEKVLQRKLHHHPSTGGRQDRNKHELWQRDTLTQYQVIFGTAPPSHIWQDSPPAPKAPIYKRLRRALRLSPLLLLLFILPGCNGTFTPVATWIALLAIFSGIFGSSDPRDPKKKHQDSGGSSCSSSTGSSCSSSSCGSSCGSGCGGGCGGCGGS</sequence>
<evidence type="ECO:0000313" key="3">
    <source>
        <dbReference type="EMBL" id="PSK92514.1"/>
    </source>
</evidence>
<evidence type="ECO:0000256" key="2">
    <source>
        <dbReference type="SAM" id="Phobius"/>
    </source>
</evidence>
<evidence type="ECO:0000256" key="1">
    <source>
        <dbReference type="SAM" id="MobiDB-lite"/>
    </source>
</evidence>
<protein>
    <recommendedName>
        <fullName evidence="5">TIGR04222 domain-containing membrane protein</fullName>
    </recommendedName>
</protein>
<keyword evidence="2" id="KW-0812">Transmembrane</keyword>
<feature type="region of interest" description="Disordered" evidence="1">
    <location>
        <begin position="204"/>
        <end position="250"/>
    </location>
</feature>
<proteinExistence type="predicted"/>
<evidence type="ECO:0008006" key="5">
    <source>
        <dbReference type="Google" id="ProtNLM"/>
    </source>
</evidence>
<accession>A0A2P8D5L0</accession>
<feature type="compositionally biased region" description="Low complexity" evidence="1">
    <location>
        <begin position="214"/>
        <end position="235"/>
    </location>
</feature>
<comment type="caution">
    <text evidence="3">The sequence shown here is derived from an EMBL/GenBank/DDBJ whole genome shotgun (WGS) entry which is preliminary data.</text>
</comment>
<gene>
    <name evidence="3" type="ORF">B0I18_10391</name>
</gene>
<feature type="transmembrane region" description="Helical" evidence="2">
    <location>
        <begin position="162"/>
        <end position="179"/>
    </location>
</feature>
<dbReference type="AlphaFoldDB" id="A0A2P8D5L0"/>
<keyword evidence="4" id="KW-1185">Reference proteome</keyword>